<dbReference type="GO" id="GO:0003677">
    <property type="term" value="F:DNA binding"/>
    <property type="evidence" value="ECO:0007669"/>
    <property type="project" value="UniProtKB-KW"/>
</dbReference>
<sequence>MRDSVVMIAQPYRFYVERKDVSKNMARFYAMSIELTLFGEILLTRRWGRIGSRGQRLAHTFTTETEAVALFLNLLCQKRKRGYRPTGLQARDRSFYR</sequence>
<dbReference type="Proteomes" id="UP000199245">
    <property type="component" value="Unassembled WGS sequence"/>
</dbReference>
<gene>
    <name evidence="2" type="ORF">SAMN05216337_104282</name>
</gene>
<dbReference type="AlphaFoldDB" id="A0A1G7HQE8"/>
<accession>A0A1G7HQE8</accession>
<dbReference type="EMBL" id="FMZW01000042">
    <property type="protein sequence ID" value="SDF02239.1"/>
    <property type="molecule type" value="Genomic_DNA"/>
</dbReference>
<dbReference type="Pfam" id="PF05406">
    <property type="entry name" value="WGR"/>
    <property type="match status" value="1"/>
</dbReference>
<keyword evidence="2" id="KW-0238">DNA-binding</keyword>
<dbReference type="SMART" id="SM00773">
    <property type="entry name" value="WGR"/>
    <property type="match status" value="1"/>
</dbReference>
<feature type="domain" description="WGR" evidence="1">
    <location>
        <begin position="1"/>
        <end position="97"/>
    </location>
</feature>
<dbReference type="Gene3D" id="2.20.140.10">
    <property type="entry name" value="WGR domain"/>
    <property type="match status" value="1"/>
</dbReference>
<evidence type="ECO:0000259" key="1">
    <source>
        <dbReference type="PROSITE" id="PS51977"/>
    </source>
</evidence>
<organism evidence="2 3">
    <name type="scientific">Bradyrhizobium brasilense</name>
    <dbReference type="NCBI Taxonomy" id="1419277"/>
    <lineage>
        <taxon>Bacteria</taxon>
        <taxon>Pseudomonadati</taxon>
        <taxon>Pseudomonadota</taxon>
        <taxon>Alphaproteobacteria</taxon>
        <taxon>Hyphomicrobiales</taxon>
        <taxon>Nitrobacteraceae</taxon>
        <taxon>Bradyrhizobium</taxon>
    </lineage>
</organism>
<evidence type="ECO:0000313" key="2">
    <source>
        <dbReference type="EMBL" id="SDF02239.1"/>
    </source>
</evidence>
<dbReference type="InterPro" id="IPR049809">
    <property type="entry name" value="YehF/YfeS-like_WGR"/>
</dbReference>
<dbReference type="SUPFAM" id="SSF142921">
    <property type="entry name" value="WGR domain-like"/>
    <property type="match status" value="1"/>
</dbReference>
<name>A0A1G7HQE8_9BRAD</name>
<proteinExistence type="predicted"/>
<dbReference type="PROSITE" id="PS51977">
    <property type="entry name" value="WGR"/>
    <property type="match status" value="1"/>
</dbReference>
<dbReference type="InterPro" id="IPR008893">
    <property type="entry name" value="WGR_domain"/>
</dbReference>
<protein>
    <submittedName>
        <fullName evidence="2">WGR domain-containing protein, predicted DNA-binding domain in MolR</fullName>
    </submittedName>
</protein>
<dbReference type="InterPro" id="IPR036930">
    <property type="entry name" value="WGR_dom_sf"/>
</dbReference>
<dbReference type="RefSeq" id="WP_430641985.1">
    <property type="nucleotide sequence ID" value="NZ_FMZW01000042.1"/>
</dbReference>
<dbReference type="CDD" id="cd07996">
    <property type="entry name" value="WGR_MMR_like"/>
    <property type="match status" value="1"/>
</dbReference>
<reference evidence="2 3" key="1">
    <citation type="submission" date="2016-10" db="EMBL/GenBank/DDBJ databases">
        <authorList>
            <person name="de Groot N.N."/>
        </authorList>
    </citation>
    <scope>NUCLEOTIDE SEQUENCE [LARGE SCALE GENOMIC DNA]</scope>
    <source>
        <strain evidence="2 3">R5</strain>
    </source>
</reference>
<evidence type="ECO:0000313" key="3">
    <source>
        <dbReference type="Proteomes" id="UP000199245"/>
    </source>
</evidence>